<name>A0AAV4RE11_CAEEX</name>
<comment type="caution">
    <text evidence="1">The sequence shown here is derived from an EMBL/GenBank/DDBJ whole genome shotgun (WGS) entry which is preliminary data.</text>
</comment>
<evidence type="ECO:0000313" key="2">
    <source>
        <dbReference type="Proteomes" id="UP001054945"/>
    </source>
</evidence>
<dbReference type="Proteomes" id="UP001054945">
    <property type="component" value="Unassembled WGS sequence"/>
</dbReference>
<protein>
    <submittedName>
        <fullName evidence="1">Uncharacterized protein</fullName>
    </submittedName>
</protein>
<keyword evidence="2" id="KW-1185">Reference proteome</keyword>
<gene>
    <name evidence="1" type="ORF">CEXT_312771</name>
</gene>
<accession>A0AAV4RE11</accession>
<reference evidence="1 2" key="1">
    <citation type="submission" date="2021-06" db="EMBL/GenBank/DDBJ databases">
        <title>Caerostris extrusa draft genome.</title>
        <authorList>
            <person name="Kono N."/>
            <person name="Arakawa K."/>
        </authorList>
    </citation>
    <scope>NUCLEOTIDE SEQUENCE [LARGE SCALE GENOMIC DNA]</scope>
</reference>
<sequence length="83" mass="9362">MSVSSDCNSGEEYRRISSKLDLVVVGAMLTNMTTKSWINVTLDLKSPLRRYYINFSSNDCTVTIHFPRDVPLNNVDSPAILSY</sequence>
<evidence type="ECO:0000313" key="1">
    <source>
        <dbReference type="EMBL" id="GIY18303.1"/>
    </source>
</evidence>
<organism evidence="1 2">
    <name type="scientific">Caerostris extrusa</name>
    <name type="common">Bark spider</name>
    <name type="synonym">Caerostris bankana</name>
    <dbReference type="NCBI Taxonomy" id="172846"/>
    <lineage>
        <taxon>Eukaryota</taxon>
        <taxon>Metazoa</taxon>
        <taxon>Ecdysozoa</taxon>
        <taxon>Arthropoda</taxon>
        <taxon>Chelicerata</taxon>
        <taxon>Arachnida</taxon>
        <taxon>Araneae</taxon>
        <taxon>Araneomorphae</taxon>
        <taxon>Entelegynae</taxon>
        <taxon>Araneoidea</taxon>
        <taxon>Araneidae</taxon>
        <taxon>Caerostris</taxon>
    </lineage>
</organism>
<dbReference type="EMBL" id="BPLR01007603">
    <property type="protein sequence ID" value="GIY18303.1"/>
    <property type="molecule type" value="Genomic_DNA"/>
</dbReference>
<proteinExistence type="predicted"/>
<dbReference type="AlphaFoldDB" id="A0AAV4RE11"/>